<organism evidence="2 3">
    <name type="scientific">Lichtheimia ornata</name>
    <dbReference type="NCBI Taxonomy" id="688661"/>
    <lineage>
        <taxon>Eukaryota</taxon>
        <taxon>Fungi</taxon>
        <taxon>Fungi incertae sedis</taxon>
        <taxon>Mucoromycota</taxon>
        <taxon>Mucoromycotina</taxon>
        <taxon>Mucoromycetes</taxon>
        <taxon>Mucorales</taxon>
        <taxon>Lichtheimiaceae</taxon>
        <taxon>Lichtheimia</taxon>
    </lineage>
</organism>
<dbReference type="RefSeq" id="XP_058337335.1">
    <property type="nucleotide sequence ID" value="XM_058491906.1"/>
</dbReference>
<dbReference type="Proteomes" id="UP001234581">
    <property type="component" value="Unassembled WGS sequence"/>
</dbReference>
<feature type="region of interest" description="Disordered" evidence="1">
    <location>
        <begin position="86"/>
        <end position="134"/>
    </location>
</feature>
<evidence type="ECO:0000313" key="3">
    <source>
        <dbReference type="Proteomes" id="UP001234581"/>
    </source>
</evidence>
<dbReference type="EMBL" id="JARTCD010000105">
    <property type="protein sequence ID" value="KAJ8652421.1"/>
    <property type="molecule type" value="Genomic_DNA"/>
</dbReference>
<name>A0AAD7UUB0_9FUNG</name>
<accession>A0AAD7UUB0</accession>
<evidence type="ECO:0000313" key="2">
    <source>
        <dbReference type="EMBL" id="KAJ8652421.1"/>
    </source>
</evidence>
<gene>
    <name evidence="2" type="ORF">O0I10_011949</name>
</gene>
<comment type="caution">
    <text evidence="2">The sequence shown here is derived from an EMBL/GenBank/DDBJ whole genome shotgun (WGS) entry which is preliminary data.</text>
</comment>
<reference evidence="2 3" key="1">
    <citation type="submission" date="2023-03" db="EMBL/GenBank/DDBJ databases">
        <title>Genome sequence of Lichtheimia ornata CBS 291.66.</title>
        <authorList>
            <person name="Mohabir J.T."/>
            <person name="Shea T.P."/>
            <person name="Kurbessoian T."/>
            <person name="Berby B."/>
            <person name="Fontaine J."/>
            <person name="Livny J."/>
            <person name="Gnirke A."/>
            <person name="Stajich J.E."/>
            <person name="Cuomo C.A."/>
        </authorList>
    </citation>
    <scope>NUCLEOTIDE SEQUENCE [LARGE SCALE GENOMIC DNA]</scope>
    <source>
        <strain evidence="2">CBS 291.66</strain>
    </source>
</reference>
<protein>
    <submittedName>
        <fullName evidence="2">Uncharacterized protein</fullName>
    </submittedName>
</protein>
<feature type="compositionally biased region" description="Basic and acidic residues" evidence="1">
    <location>
        <begin position="113"/>
        <end position="134"/>
    </location>
</feature>
<evidence type="ECO:0000256" key="1">
    <source>
        <dbReference type="SAM" id="MobiDB-lite"/>
    </source>
</evidence>
<dbReference type="GeneID" id="83219345"/>
<sequence>MSFLTLEEIVAKTTDSTRDEIENDLQTFANAYGFVVYLDSGGNLDPSKGTVKAYFKCIHGGTYQPRHVVNNNSLDENLTDTSIAIHDGDNESVIDTTTENPDTSESNSTMKDNASDNDKEEKTDDKRFYVDKNGVRKRKPTRISKLDILMSPTKSWLPPAGVEKIVGS</sequence>
<dbReference type="AlphaFoldDB" id="A0AAD7UUB0"/>
<proteinExistence type="predicted"/>
<feature type="compositionally biased region" description="Polar residues" evidence="1">
    <location>
        <begin position="93"/>
        <end position="112"/>
    </location>
</feature>
<keyword evidence="3" id="KW-1185">Reference proteome</keyword>